<dbReference type="PROSITE" id="PS50021">
    <property type="entry name" value="CH"/>
    <property type="match status" value="1"/>
</dbReference>
<comment type="subcellular location">
    <subcellularLocation>
        <location evidence="1">Cytoplasm</location>
        <location evidence="1">Cytoskeleton</location>
    </subcellularLocation>
</comment>
<feature type="domain" description="EB1 C-terminal" evidence="12">
    <location>
        <begin position="188"/>
        <end position="269"/>
    </location>
</feature>
<accession>A0ABV2AK30</accession>
<keyword evidence="4" id="KW-0132">Cell division</keyword>
<dbReference type="InterPro" id="IPR001715">
    <property type="entry name" value="CH_dom"/>
</dbReference>
<protein>
    <submittedName>
        <fullName evidence="13">Microtubule integrity protein mal3</fullName>
    </submittedName>
</protein>
<comment type="caution">
    <text evidence="13">The sequence shown here is derived from an EMBL/GenBank/DDBJ whole genome shotgun (WGS) entry which is preliminary data.</text>
</comment>
<gene>
    <name evidence="13" type="primary">BIM1</name>
    <name evidence="13" type="ORF">MHBO_001513</name>
</gene>
<evidence type="ECO:0000313" key="13">
    <source>
        <dbReference type="EMBL" id="MES1919733.1"/>
    </source>
</evidence>
<keyword evidence="3" id="KW-0963">Cytoplasm</keyword>
<feature type="region of interest" description="Disordered" evidence="10">
    <location>
        <begin position="164"/>
        <end position="196"/>
    </location>
</feature>
<dbReference type="InterPro" id="IPR036133">
    <property type="entry name" value="EB1_C_sf"/>
</dbReference>
<keyword evidence="14" id="KW-1185">Reference proteome</keyword>
<dbReference type="SUPFAM" id="SSF47576">
    <property type="entry name" value="Calponin-homology domain, CH-domain"/>
    <property type="match status" value="1"/>
</dbReference>
<name>A0ABV2AK30_9EUKA</name>
<dbReference type="Proteomes" id="UP001439008">
    <property type="component" value="Unassembled WGS sequence"/>
</dbReference>
<keyword evidence="5 9" id="KW-0493">Microtubule</keyword>
<evidence type="ECO:0000256" key="10">
    <source>
        <dbReference type="SAM" id="MobiDB-lite"/>
    </source>
</evidence>
<dbReference type="EMBL" id="JBDODL010000383">
    <property type="protein sequence ID" value="MES1919733.1"/>
    <property type="molecule type" value="Genomic_DNA"/>
</dbReference>
<dbReference type="PANTHER" id="PTHR10623">
    <property type="entry name" value="MICROTUBULE-ASSOCIATED PROTEIN RP/EB FAMILY MEMBER"/>
    <property type="match status" value="1"/>
</dbReference>
<evidence type="ECO:0000256" key="3">
    <source>
        <dbReference type="ARBA" id="ARBA00022490"/>
    </source>
</evidence>
<dbReference type="InterPro" id="IPR004953">
    <property type="entry name" value="EB1_C"/>
</dbReference>
<dbReference type="Gene3D" id="1.10.418.10">
    <property type="entry name" value="Calponin-like domain"/>
    <property type="match status" value="1"/>
</dbReference>
<feature type="domain" description="Calponin-homology (CH)" evidence="11">
    <location>
        <begin position="15"/>
        <end position="119"/>
    </location>
</feature>
<evidence type="ECO:0000259" key="12">
    <source>
        <dbReference type="PROSITE" id="PS51230"/>
    </source>
</evidence>
<proteinExistence type="inferred from homology"/>
<dbReference type="InterPro" id="IPR027328">
    <property type="entry name" value="MAPRE"/>
</dbReference>
<evidence type="ECO:0000256" key="2">
    <source>
        <dbReference type="ARBA" id="ARBA00010729"/>
    </source>
</evidence>
<dbReference type="InterPro" id="IPR036872">
    <property type="entry name" value="CH_dom_sf"/>
</dbReference>
<keyword evidence="8" id="KW-0131">Cell cycle</keyword>
<evidence type="ECO:0000313" key="14">
    <source>
        <dbReference type="Proteomes" id="UP001439008"/>
    </source>
</evidence>
<evidence type="ECO:0000256" key="7">
    <source>
        <dbReference type="ARBA" id="ARBA00023212"/>
    </source>
</evidence>
<evidence type="ECO:0000256" key="6">
    <source>
        <dbReference type="ARBA" id="ARBA00022776"/>
    </source>
</evidence>
<keyword evidence="6" id="KW-0498">Mitosis</keyword>
<evidence type="ECO:0000256" key="5">
    <source>
        <dbReference type="ARBA" id="ARBA00022701"/>
    </source>
</evidence>
<feature type="compositionally biased region" description="Basic and acidic residues" evidence="10">
    <location>
        <begin position="282"/>
        <end position="298"/>
    </location>
</feature>
<dbReference type="Gene3D" id="1.20.5.1430">
    <property type="match status" value="1"/>
</dbReference>
<comment type="similarity">
    <text evidence="2">Belongs to the MAPRE family.</text>
</comment>
<dbReference type="PROSITE" id="PS51230">
    <property type="entry name" value="EB1_C"/>
    <property type="match status" value="1"/>
</dbReference>
<evidence type="ECO:0000256" key="4">
    <source>
        <dbReference type="ARBA" id="ARBA00022618"/>
    </source>
</evidence>
<evidence type="ECO:0000256" key="1">
    <source>
        <dbReference type="ARBA" id="ARBA00004245"/>
    </source>
</evidence>
<evidence type="ECO:0000256" key="8">
    <source>
        <dbReference type="ARBA" id="ARBA00023306"/>
    </source>
</evidence>
<evidence type="ECO:0000256" key="9">
    <source>
        <dbReference type="PROSITE-ProRule" id="PRU00576"/>
    </source>
</evidence>
<keyword evidence="7" id="KW-0206">Cytoskeleton</keyword>
<feature type="region of interest" description="Disordered" evidence="10">
    <location>
        <begin position="275"/>
        <end position="303"/>
    </location>
</feature>
<sequence length="331" mass="38583">MSTENFGMMNEEAYFVSRLKLINWINDLLELEIKNIEDCATGAIYCQVVDSVFCNQNIVSMKKLDFSAKYSHEFVKNYKMLQEAFKKVGLSKTVPVERLIRCKYQDNLEFLQWLYQWYQRNTGTEGAIEYDAYNRRCLAKGGKSYKYNKSANFDNTKVVENTKKQKRSIKKPFQQQQTQQQSKNAMQKLKETEKEKQNLETQISNLTTIAKEIEEERDFYFQKAYQIENLCLGRNQSGSINPFSVGSSAEKLSKQILDVLYKSNKENAVDQSNLNNMNENNKMGENDKIEKNDKMVEKKKPKSFAESVTKMDKDLGIENSLIGDYSMKDEF</sequence>
<dbReference type="Pfam" id="PF03271">
    <property type="entry name" value="EB1"/>
    <property type="match status" value="1"/>
</dbReference>
<organism evidence="13 14">
    <name type="scientific">Bonamia ostreae</name>
    <dbReference type="NCBI Taxonomy" id="126728"/>
    <lineage>
        <taxon>Eukaryota</taxon>
        <taxon>Sar</taxon>
        <taxon>Rhizaria</taxon>
        <taxon>Endomyxa</taxon>
        <taxon>Ascetosporea</taxon>
        <taxon>Haplosporida</taxon>
        <taxon>Bonamia</taxon>
    </lineage>
</organism>
<reference evidence="13 14" key="1">
    <citation type="journal article" date="2024" name="BMC Biol.">
        <title>Comparative genomics of Ascetosporea gives new insight into the evolutionary basis for animal parasitism in Rhizaria.</title>
        <authorList>
            <person name="Hiltunen Thoren M."/>
            <person name="Onut-Brannstrom I."/>
            <person name="Alfjorden A."/>
            <person name="Peckova H."/>
            <person name="Swords F."/>
            <person name="Hooper C."/>
            <person name="Holzer A.S."/>
            <person name="Bass D."/>
            <person name="Burki F."/>
        </authorList>
    </citation>
    <scope>NUCLEOTIDE SEQUENCE [LARGE SCALE GENOMIC DNA]</scope>
    <source>
        <strain evidence="13">20-A016</strain>
    </source>
</reference>
<dbReference type="SUPFAM" id="SSF140612">
    <property type="entry name" value="EB1 dimerisation domain-like"/>
    <property type="match status" value="1"/>
</dbReference>
<evidence type="ECO:0000259" key="11">
    <source>
        <dbReference type="PROSITE" id="PS50021"/>
    </source>
</evidence>